<accession>A0A2Z2JJ28</accession>
<evidence type="ECO:0000256" key="9">
    <source>
        <dbReference type="ARBA" id="ARBA00023125"/>
    </source>
</evidence>
<keyword evidence="3 12" id="KW-0678">Repressor</keyword>
<name>A0A2Z2JJ28_9PAPI</name>
<evidence type="ECO:0000256" key="11">
    <source>
        <dbReference type="ARBA" id="ARBA00023163"/>
    </source>
</evidence>
<evidence type="ECO:0000256" key="3">
    <source>
        <dbReference type="ARBA" id="ARBA00022491"/>
    </source>
</evidence>
<dbReference type="InterPro" id="IPR036050">
    <property type="entry name" value="Regulatory_protein_E2_N"/>
</dbReference>
<gene>
    <name evidence="12" type="primary">E2</name>
</gene>
<evidence type="ECO:0000256" key="1">
    <source>
        <dbReference type="ARBA" id="ARBA00004147"/>
    </source>
</evidence>
<evidence type="ECO:0000256" key="12">
    <source>
        <dbReference type="HAMAP-Rule" id="MF_04001"/>
    </source>
</evidence>
<dbReference type="InterPro" id="IPR035975">
    <property type="entry name" value="E2/EBNA1_C_sf"/>
</dbReference>
<dbReference type="Gene3D" id="3.30.70.330">
    <property type="match status" value="1"/>
</dbReference>
<evidence type="ECO:0000256" key="2">
    <source>
        <dbReference type="ARBA" id="ARBA00007794"/>
    </source>
</evidence>
<dbReference type="InterPro" id="IPR042503">
    <property type="entry name" value="Regulatory_protein_E2_N_1"/>
</dbReference>
<evidence type="ECO:0000256" key="6">
    <source>
        <dbReference type="ARBA" id="ARBA00022562"/>
    </source>
</evidence>
<dbReference type="Gene3D" id="1.10.287.30">
    <property type="entry name" value="E2 (early) protein, N terminal domain, subdomain 1"/>
    <property type="match status" value="1"/>
</dbReference>
<comment type="function">
    <text evidence="12">Plays a role in the initiation of viral DNA replication. A dimer of E2 interacts with a dimer of E1 in order to improve specificity of E1 DNA binding activity. Once the complex recognizes and binds DNA at specific sites, the E2 dimer is removed from DNA. E2 also regulates viral transcription through binding to the E2RE response element (5'-ACCNNNNNNGGT-3') present in multiple copies in the regulatory regions of the viral genome. Activates or represses transcription depending on E2RE's position with regards to proximal promoter elements including the TATA-box. Repression occurs by sterically hindering the assembly of the transcription initiation complex.</text>
</comment>
<keyword evidence="10 12" id="KW-0010">Activator</keyword>
<keyword evidence="4 12" id="KW-0244">Early protein</keyword>
<organism evidence="16">
    <name type="scientific">Bat papillomavirus</name>
    <dbReference type="NCBI Taxonomy" id="2004707"/>
    <lineage>
        <taxon>Viruses</taxon>
        <taxon>Monodnaviria</taxon>
        <taxon>Shotokuvirae</taxon>
        <taxon>Cossaviricota</taxon>
        <taxon>Papovaviricetes</taxon>
        <taxon>Zurhausenvirales</taxon>
        <taxon>Papillomaviridae</taxon>
    </lineage>
</organism>
<reference evidence="16" key="1">
    <citation type="submission" date="2016-06" db="EMBL/GenBank/DDBJ databases">
        <title>Viral metagenomics study of bats from Saudi Arabia.</title>
        <authorList>
            <person name="Mishra N."/>
            <person name="Williams S.H."/>
            <person name="Lipkin W.I."/>
        </authorList>
    </citation>
    <scope>NUCLEOTIDE SEQUENCE</scope>
    <source>
        <strain evidence="16">KSA424</strain>
    </source>
</reference>
<feature type="region of interest" description="DNA-binding domain" evidence="12">
    <location>
        <begin position="359"/>
        <end position="444"/>
    </location>
</feature>
<comment type="subcellular location">
    <subcellularLocation>
        <location evidence="1 12">Host nucleus</location>
    </subcellularLocation>
</comment>
<feature type="region of interest" description="Disordered" evidence="13">
    <location>
        <begin position="203"/>
        <end position="347"/>
    </location>
</feature>
<sequence>MQKLQDRLDSTQETQLKIYEKDTKSIRDLIIYWDAVERENLLLYAARQKGISHIGITVVPPRQVSEERAKDAIKMKLVLESLADSPFGREEWTFTDVTIERYMTNPSQTFKKDPKIVRVNFDGDPENANLYTGWGKLYFPTDSGWKKTKSYVTHRGIFYVDEDGNNVYYVEFDNDAQLYSSSAYYEVYYKDKLVDLQKPVPLSPVPPGGDTSKFSVCRGPSSRGSACSPHLGTEGRTRETFVSPPQKRVRWHEPPSPAKVSSGVSHKRSPRQVPGSASTPPHSPNKRGGRRRGRPSRGRSSPALRSSPGSPSGVRRAASAVSGGGASSPVPASRVGRNHQTPPRGAGGRLERLIAEAQDPPVICLSGTINSLKAYRSRCKAQYSKYFVYISTTFNVQYADVPRKLPLGRLLIYFSNTEQRELFLQKVRIPVTIRVVLGNINGNP</sequence>
<dbReference type="Pfam" id="PF00508">
    <property type="entry name" value="PPV_E2_N"/>
    <property type="match status" value="1"/>
</dbReference>
<dbReference type="InterPro" id="IPR012677">
    <property type="entry name" value="Nucleotide-bd_a/b_plait_sf"/>
</dbReference>
<keyword evidence="11 12" id="KW-0804">Transcription</keyword>
<dbReference type="Gene3D" id="2.170.200.10">
    <property type="entry name" value="Papillomavirus E2 early protein domain"/>
    <property type="match status" value="1"/>
</dbReference>
<keyword evidence="9 12" id="KW-0238">DNA-binding</keyword>
<dbReference type="GO" id="GO:0006351">
    <property type="term" value="P:DNA-templated transcription"/>
    <property type="evidence" value="ECO:0007669"/>
    <property type="project" value="UniProtKB-UniRule"/>
</dbReference>
<dbReference type="InterPro" id="IPR042504">
    <property type="entry name" value="Regulatory_protein_E2_N_2"/>
</dbReference>
<feature type="domain" description="Papillomavirus E2 N-terminal" evidence="14">
    <location>
        <begin position="1"/>
        <end position="194"/>
    </location>
</feature>
<dbReference type="HAMAP" id="MF_04001">
    <property type="entry name" value="PPV_E2"/>
    <property type="match status" value="1"/>
</dbReference>
<dbReference type="SUPFAM" id="SSF51332">
    <property type="entry name" value="E2 regulatory, transactivation domain"/>
    <property type="match status" value="1"/>
</dbReference>
<evidence type="ECO:0000256" key="8">
    <source>
        <dbReference type="ARBA" id="ARBA00023015"/>
    </source>
</evidence>
<dbReference type="InterPro" id="IPR000427">
    <property type="entry name" value="Papillomavirus_E2_C"/>
</dbReference>
<dbReference type="GO" id="GO:0042025">
    <property type="term" value="C:host cell nucleus"/>
    <property type="evidence" value="ECO:0007669"/>
    <property type="project" value="UniProtKB-SubCell"/>
</dbReference>
<protein>
    <recommendedName>
        <fullName evidence="12">Regulatory protein E2</fullName>
    </recommendedName>
</protein>
<dbReference type="GO" id="GO:0003677">
    <property type="term" value="F:DNA binding"/>
    <property type="evidence" value="ECO:0007669"/>
    <property type="project" value="UniProtKB-UniRule"/>
</dbReference>
<feature type="domain" description="Papillomavirus E2 C-terminal" evidence="15">
    <location>
        <begin position="361"/>
        <end position="439"/>
    </location>
</feature>
<evidence type="ECO:0000256" key="10">
    <source>
        <dbReference type="ARBA" id="ARBA00023159"/>
    </source>
</evidence>
<evidence type="ECO:0000256" key="13">
    <source>
        <dbReference type="SAM" id="MobiDB-lite"/>
    </source>
</evidence>
<comment type="similarity">
    <text evidence="2">Belongs to the papillomaviridae E8^E2C protein family.</text>
</comment>
<evidence type="ECO:0000256" key="7">
    <source>
        <dbReference type="ARBA" id="ARBA00022705"/>
    </source>
</evidence>
<dbReference type="InterPro" id="IPR033668">
    <property type="entry name" value="Reg_prot_E2"/>
</dbReference>
<dbReference type="EMBL" id="KX434764">
    <property type="protein sequence ID" value="ART66893.1"/>
    <property type="molecule type" value="Genomic_DNA"/>
</dbReference>
<comment type="similarity">
    <text evidence="12">Belongs to the papillomaviridae E2 protein family.</text>
</comment>
<feature type="compositionally biased region" description="Low complexity" evidence="13">
    <location>
        <begin position="298"/>
        <end position="334"/>
    </location>
</feature>
<dbReference type="SUPFAM" id="SSF54957">
    <property type="entry name" value="Viral DNA-binding domain"/>
    <property type="match status" value="1"/>
</dbReference>
<dbReference type="GO" id="GO:0003700">
    <property type="term" value="F:DNA-binding transcription factor activity"/>
    <property type="evidence" value="ECO:0007669"/>
    <property type="project" value="UniProtKB-UniRule"/>
</dbReference>
<keyword evidence="5 12" id="KW-0597">Phosphoprotein</keyword>
<keyword evidence="7 12" id="KW-0235">DNA replication</keyword>
<dbReference type="GO" id="GO:0039693">
    <property type="term" value="P:viral DNA genome replication"/>
    <property type="evidence" value="ECO:0007669"/>
    <property type="project" value="UniProtKB-UniRule"/>
</dbReference>
<dbReference type="GO" id="GO:0000166">
    <property type="term" value="F:nucleotide binding"/>
    <property type="evidence" value="ECO:0007669"/>
    <property type="project" value="UniProtKB-UniRule"/>
</dbReference>
<keyword evidence="8 12" id="KW-0805">Transcription regulation</keyword>
<dbReference type="GO" id="GO:0006260">
    <property type="term" value="P:DNA replication"/>
    <property type="evidence" value="ECO:0007669"/>
    <property type="project" value="UniProtKB-KW"/>
</dbReference>
<evidence type="ECO:0000256" key="4">
    <source>
        <dbReference type="ARBA" id="ARBA00022518"/>
    </source>
</evidence>
<evidence type="ECO:0000259" key="14">
    <source>
        <dbReference type="Pfam" id="PF00508"/>
    </source>
</evidence>
<dbReference type="InterPro" id="IPR001866">
    <property type="entry name" value="PPV_E2_N"/>
</dbReference>
<evidence type="ECO:0000256" key="5">
    <source>
        <dbReference type="ARBA" id="ARBA00022553"/>
    </source>
</evidence>
<comment type="subunit">
    <text evidence="12">Binds DNA as homodimer. Interacts with protein E1; this interaction greatly increases E1 DNA-binding activity. Interacts with protein L1; this interaction enhances E2-dependent replication and transcription activation. Interacts with protein L2; this interaction inhibits E2 transcriptional activity but not DNA replication function E2. Interacts with protein E7; this interaction inhibits E7 oncogenic activity. Interacts with host TAF1; this interaction modulates E2-dependent transcriptional regulation. Interacts with host BRD4; this interaction mediates E2 transcriptional activation function. Additionally, the interaction with host BRD4 on mitotic chromosomes mediates tethering of the viral genome. Interacts with host TOPBP1; this interaction is required for optimal viral DNA replication.</text>
</comment>
<feature type="compositionally biased region" description="Basic residues" evidence="13">
    <location>
        <begin position="284"/>
        <end position="297"/>
    </location>
</feature>
<comment type="caution">
    <text evidence="12">Lacks conserved residue(s) required for the propagation of feature annotation.</text>
</comment>
<keyword evidence="6 12" id="KW-1048">Host nucleus</keyword>
<evidence type="ECO:0000313" key="16">
    <source>
        <dbReference type="EMBL" id="ART66893.1"/>
    </source>
</evidence>
<evidence type="ECO:0000259" key="15">
    <source>
        <dbReference type="Pfam" id="PF00511"/>
    </source>
</evidence>
<comment type="PTM">
    <text evidence="12">Phosphorylated.</text>
</comment>
<proteinExistence type="inferred from homology"/>
<dbReference type="GO" id="GO:0006275">
    <property type="term" value="P:regulation of DNA replication"/>
    <property type="evidence" value="ECO:0007669"/>
    <property type="project" value="UniProtKB-UniRule"/>
</dbReference>
<dbReference type="Pfam" id="PF00511">
    <property type="entry name" value="PPV_E2_C"/>
    <property type="match status" value="1"/>
</dbReference>